<keyword evidence="1" id="KW-0597">Phosphoprotein</keyword>
<gene>
    <name evidence="4" type="ORF">LAFE_0B01618G</name>
</gene>
<evidence type="ECO:0000313" key="4">
    <source>
        <dbReference type="EMBL" id="SCV99747.1"/>
    </source>
</evidence>
<dbReference type="Gene3D" id="1.25.40.10">
    <property type="entry name" value="Tetratricopeptide repeat domain"/>
    <property type="match status" value="2"/>
</dbReference>
<dbReference type="InterPro" id="IPR011990">
    <property type="entry name" value="TPR-like_helical_dom_sf"/>
</dbReference>
<evidence type="ECO:0000256" key="1">
    <source>
        <dbReference type="ARBA" id="ARBA00022553"/>
    </source>
</evidence>
<feature type="compositionally biased region" description="Polar residues" evidence="3">
    <location>
        <begin position="36"/>
        <end position="50"/>
    </location>
</feature>
<evidence type="ECO:0000313" key="5">
    <source>
        <dbReference type="Proteomes" id="UP000190831"/>
    </source>
</evidence>
<reference evidence="5" key="1">
    <citation type="submission" date="2016-03" db="EMBL/GenBank/DDBJ databases">
        <authorList>
            <person name="Devillers H."/>
        </authorList>
    </citation>
    <scope>NUCLEOTIDE SEQUENCE [LARGE SCALE GENOMIC DNA]</scope>
</reference>
<dbReference type="Pfam" id="PF08238">
    <property type="entry name" value="Sel1"/>
    <property type="match status" value="7"/>
</dbReference>
<dbReference type="SMART" id="SM00671">
    <property type="entry name" value="SEL1"/>
    <property type="match status" value="7"/>
</dbReference>
<feature type="compositionally biased region" description="Polar residues" evidence="3">
    <location>
        <begin position="636"/>
        <end position="647"/>
    </location>
</feature>
<protein>
    <submittedName>
        <fullName evidence="4">LAFE_0B01618g1_1</fullName>
    </submittedName>
</protein>
<dbReference type="InterPro" id="IPR051726">
    <property type="entry name" value="Chitin_Synth_Reg"/>
</dbReference>
<name>A0A1G4M7D0_LACFM</name>
<organism evidence="4 5">
    <name type="scientific">Lachancea fermentati</name>
    <name type="common">Zygosaccharomyces fermentati</name>
    <dbReference type="NCBI Taxonomy" id="4955"/>
    <lineage>
        <taxon>Eukaryota</taxon>
        <taxon>Fungi</taxon>
        <taxon>Dikarya</taxon>
        <taxon>Ascomycota</taxon>
        <taxon>Saccharomycotina</taxon>
        <taxon>Saccharomycetes</taxon>
        <taxon>Saccharomycetales</taxon>
        <taxon>Saccharomycetaceae</taxon>
        <taxon>Lachancea</taxon>
    </lineage>
</organism>
<keyword evidence="5" id="KW-1185">Reference proteome</keyword>
<feature type="region of interest" description="Disordered" evidence="3">
    <location>
        <begin position="545"/>
        <end position="665"/>
    </location>
</feature>
<feature type="compositionally biased region" description="Basic residues" evidence="3">
    <location>
        <begin position="655"/>
        <end position="665"/>
    </location>
</feature>
<evidence type="ECO:0000256" key="3">
    <source>
        <dbReference type="SAM" id="MobiDB-lite"/>
    </source>
</evidence>
<feature type="compositionally biased region" description="Polar residues" evidence="3">
    <location>
        <begin position="595"/>
        <end position="614"/>
    </location>
</feature>
<feature type="region of interest" description="Disordered" evidence="3">
    <location>
        <begin position="1"/>
        <end position="114"/>
    </location>
</feature>
<keyword evidence="2" id="KW-0677">Repeat</keyword>
<dbReference type="STRING" id="4955.A0A1G4M7D0"/>
<feature type="compositionally biased region" description="Polar residues" evidence="3">
    <location>
        <begin position="575"/>
        <end position="584"/>
    </location>
</feature>
<dbReference type="OMA" id="YEHGKGC"/>
<accession>A0A1G4M7D0</accession>
<feature type="compositionally biased region" description="Polar residues" evidence="3">
    <location>
        <begin position="59"/>
        <end position="108"/>
    </location>
</feature>
<dbReference type="InterPro" id="IPR006597">
    <property type="entry name" value="Sel1-like"/>
</dbReference>
<proteinExistence type="predicted"/>
<sequence length="665" mass="73232">MTAATHPYRQNLGISSQDHLTVGLGEGSSRPEMHGHSSSFLSLSQRQNGRSEPLEGVANESSPASQRQLEQPGSSTLSTADSAGHTPNSSRSAIRDSMNPSDTPNSTASKRRSRSLDLSHLYLLNNKDTQFTATNESVADLSHQMISQCLGDTGNASLVPRLKTIEMYKQNVKKSKDPNVLFQYAQYMLQTALTIEDDDQTAVNKTASSLSVYKGDSSVSKQELKRQFLKEAQHYLKRLSVKGYADAQYLLADAYSSGAFGKVNNKDAFVLFQSAAKHGHIESAYRTAFCFEEGLGTTRDSRKAVEFLKFAASRNHSSAMFKLGVYSFYGRMGLPHDTNTKQNGIKWLSRAAAKANELTCAAPYELAKIYQHGFSDIIIPDQKYAMELYIQASSLGHAPSATILGKIYEAGNDVVPQDTSLSVHYYTQGALHGDPEAMLGLCAWYLVGAEPAFEKDEKEAFQWALRAAKQGLPKAQFTVGYFYEKGKGCQASKENAQKYYELAADNKDVRAIQKLRPEGKSHKKNKSVSTMNLFSTSSINLLREPENFSETQVPSSLLADDSVGDDPANSFLDPNLQTPQTTHSRAIVDVDLDTSKSPPQNRDAGTSSQMTQPVLNLLPTSEEERESSPKFKNKFSLLNSRKTSKGSSIEETKNSKKKRKDCVIM</sequence>
<evidence type="ECO:0000256" key="2">
    <source>
        <dbReference type="ARBA" id="ARBA00022737"/>
    </source>
</evidence>
<dbReference type="AlphaFoldDB" id="A0A1G4M7D0"/>
<dbReference type="OrthoDB" id="272077at2759"/>
<dbReference type="EMBL" id="LT598489">
    <property type="protein sequence ID" value="SCV99747.1"/>
    <property type="molecule type" value="Genomic_DNA"/>
</dbReference>
<dbReference type="Proteomes" id="UP000190831">
    <property type="component" value="Chromosome B"/>
</dbReference>
<dbReference type="PANTHER" id="PTHR46430:SF1">
    <property type="entry name" value="CHITIN SYNTHASE REGULATOR SKT5-RELATED"/>
    <property type="match status" value="1"/>
</dbReference>
<dbReference type="SUPFAM" id="SSF81901">
    <property type="entry name" value="HCP-like"/>
    <property type="match status" value="1"/>
</dbReference>
<dbReference type="FunFam" id="1.25.40.10:FF:000707">
    <property type="entry name" value="Chitin synthase regulatory factor 3"/>
    <property type="match status" value="1"/>
</dbReference>
<dbReference type="PANTHER" id="PTHR46430">
    <property type="entry name" value="PROTEIN SKT5-RELATED"/>
    <property type="match status" value="1"/>
</dbReference>